<protein>
    <submittedName>
        <fullName evidence="1">AlNc14C353G10933 protein</fullName>
    </submittedName>
</protein>
<proteinExistence type="predicted"/>
<organism evidence="1">
    <name type="scientific">Albugo laibachii Nc14</name>
    <dbReference type="NCBI Taxonomy" id="890382"/>
    <lineage>
        <taxon>Eukaryota</taxon>
        <taxon>Sar</taxon>
        <taxon>Stramenopiles</taxon>
        <taxon>Oomycota</taxon>
        <taxon>Peronosporomycetes</taxon>
        <taxon>Albuginales</taxon>
        <taxon>Albuginaceae</taxon>
        <taxon>Albugo</taxon>
    </lineage>
</organism>
<dbReference type="AlphaFoldDB" id="F0WXI3"/>
<gene>
    <name evidence="1" type="primary">AlNc14C353G10933</name>
    <name evidence="1" type="ORF">ALNC14_123200</name>
</gene>
<name>F0WXI3_9STRA</name>
<reference evidence="1" key="2">
    <citation type="submission" date="2011-02" db="EMBL/GenBank/DDBJ databases">
        <authorList>
            <person name="MacLean D."/>
        </authorList>
    </citation>
    <scope>NUCLEOTIDE SEQUENCE</scope>
</reference>
<accession>F0WXI3</accession>
<dbReference type="HOGENOM" id="CLU_2042397_0_0_1"/>
<evidence type="ECO:0000313" key="1">
    <source>
        <dbReference type="EMBL" id="CCA26176.1"/>
    </source>
</evidence>
<sequence length="121" mass="13979">MEGPTDTAISPHQQHAIEYRTLQKVVIEIVEIPSMLLHTFPRAVRTRYQSCRWFPPAIFIVQAVQMTNASIIFFIEDPRISCKSCARNLSSELARRWYQSFVLFLDQLAIYFLSTLKAAAE</sequence>
<dbReference type="EMBL" id="FR824398">
    <property type="protein sequence ID" value="CCA26176.1"/>
    <property type="molecule type" value="Genomic_DNA"/>
</dbReference>
<reference evidence="1" key="1">
    <citation type="journal article" date="2011" name="PLoS Biol.">
        <title>Gene gain and loss during evolution of obligate parasitism in the white rust pathogen of Arabidopsis thaliana.</title>
        <authorList>
            <person name="Kemen E."/>
            <person name="Gardiner A."/>
            <person name="Schultz-Larsen T."/>
            <person name="Kemen A.C."/>
            <person name="Balmuth A.L."/>
            <person name="Robert-Seilaniantz A."/>
            <person name="Bailey K."/>
            <person name="Holub E."/>
            <person name="Studholme D.J."/>
            <person name="Maclean D."/>
            <person name="Jones J.D."/>
        </authorList>
    </citation>
    <scope>NUCLEOTIDE SEQUENCE</scope>
</reference>